<name>A0AAD9DMX4_9TELE</name>
<dbReference type="Gene3D" id="1.20.140.150">
    <property type="match status" value="1"/>
</dbReference>
<dbReference type="InterPro" id="IPR004031">
    <property type="entry name" value="PMP22/EMP/MP20/Claudin"/>
</dbReference>
<feature type="transmembrane region" description="Helical" evidence="10">
    <location>
        <begin position="98"/>
        <end position="121"/>
    </location>
</feature>
<evidence type="ECO:0000313" key="12">
    <source>
        <dbReference type="Proteomes" id="UP001239994"/>
    </source>
</evidence>
<reference evidence="11" key="1">
    <citation type="submission" date="2023-03" db="EMBL/GenBank/DDBJ databases">
        <title>Electrophorus voltai genome.</title>
        <authorList>
            <person name="Bian C."/>
        </authorList>
    </citation>
    <scope>NUCLEOTIDE SEQUENCE</scope>
    <source>
        <strain evidence="11">CB-2022</strain>
        <tissue evidence="11">Muscle</tissue>
    </source>
</reference>
<keyword evidence="9 10" id="KW-0472">Membrane</keyword>
<dbReference type="Pfam" id="PF00822">
    <property type="entry name" value="PMP22_Claudin"/>
    <property type="match status" value="1"/>
</dbReference>
<dbReference type="Proteomes" id="UP001239994">
    <property type="component" value="Unassembled WGS sequence"/>
</dbReference>
<evidence type="ECO:0000256" key="7">
    <source>
        <dbReference type="ARBA" id="ARBA00022949"/>
    </source>
</evidence>
<comment type="similarity">
    <text evidence="3">Belongs to the claudin family.</text>
</comment>
<evidence type="ECO:0008006" key="13">
    <source>
        <dbReference type="Google" id="ProtNLM"/>
    </source>
</evidence>
<keyword evidence="6 10" id="KW-0812">Transmembrane</keyword>
<evidence type="ECO:0000256" key="9">
    <source>
        <dbReference type="ARBA" id="ARBA00023136"/>
    </source>
</evidence>
<keyword evidence="7" id="KW-0965">Cell junction</keyword>
<protein>
    <recommendedName>
        <fullName evidence="13">Claudin</fullName>
    </recommendedName>
</protein>
<keyword evidence="8 10" id="KW-1133">Transmembrane helix</keyword>
<evidence type="ECO:0000256" key="4">
    <source>
        <dbReference type="ARBA" id="ARBA00022427"/>
    </source>
</evidence>
<comment type="caution">
    <text evidence="11">The sequence shown here is derived from an EMBL/GenBank/DDBJ whole genome shotgun (WGS) entry which is preliminary data.</text>
</comment>
<evidence type="ECO:0000313" key="11">
    <source>
        <dbReference type="EMBL" id="KAK1788610.1"/>
    </source>
</evidence>
<proteinExistence type="inferred from homology"/>
<dbReference type="AlphaFoldDB" id="A0AAD9DMX4"/>
<dbReference type="PANTHER" id="PTHR12002">
    <property type="entry name" value="CLAUDIN"/>
    <property type="match status" value="1"/>
</dbReference>
<evidence type="ECO:0000256" key="2">
    <source>
        <dbReference type="ARBA" id="ARBA00004651"/>
    </source>
</evidence>
<evidence type="ECO:0000256" key="10">
    <source>
        <dbReference type="SAM" id="Phobius"/>
    </source>
</evidence>
<dbReference type="GO" id="GO:0005886">
    <property type="term" value="C:plasma membrane"/>
    <property type="evidence" value="ECO:0007669"/>
    <property type="project" value="UniProtKB-SubCell"/>
</dbReference>
<keyword evidence="12" id="KW-1185">Reference proteome</keyword>
<evidence type="ECO:0000256" key="6">
    <source>
        <dbReference type="ARBA" id="ARBA00022692"/>
    </source>
</evidence>
<evidence type="ECO:0000256" key="3">
    <source>
        <dbReference type="ARBA" id="ARBA00008295"/>
    </source>
</evidence>
<gene>
    <name evidence="11" type="ORF">P4O66_002687</name>
</gene>
<dbReference type="GO" id="GO:0005923">
    <property type="term" value="C:bicellular tight junction"/>
    <property type="evidence" value="ECO:0007669"/>
    <property type="project" value="UniProtKB-SubCell"/>
</dbReference>
<organism evidence="11 12">
    <name type="scientific">Electrophorus voltai</name>
    <dbReference type="NCBI Taxonomy" id="2609070"/>
    <lineage>
        <taxon>Eukaryota</taxon>
        <taxon>Metazoa</taxon>
        <taxon>Chordata</taxon>
        <taxon>Craniata</taxon>
        <taxon>Vertebrata</taxon>
        <taxon>Euteleostomi</taxon>
        <taxon>Actinopterygii</taxon>
        <taxon>Neopterygii</taxon>
        <taxon>Teleostei</taxon>
        <taxon>Ostariophysi</taxon>
        <taxon>Gymnotiformes</taxon>
        <taxon>Gymnotoidei</taxon>
        <taxon>Gymnotidae</taxon>
        <taxon>Electrophorus</taxon>
    </lineage>
</organism>
<sequence length="198" mass="22622">MENITARFGNSTKQDRQALKRVENRMEAILREHVSVIASFIGWIIGIISCALPWWKVIINGQPPITLEGIWMRCVQESDQEKRCVYYKSTQEISTDLLAARFCCISSIVLGMLGVLLSVVGSKCTNCTQSRVKLYRVFPVATSRRQCNTGRDDYLPYSLNFLSDQRGFCESKPVVHLLSKTQKRRLLSQDKVQRINCL</sequence>
<dbReference type="InterPro" id="IPR006187">
    <property type="entry name" value="Claudin"/>
</dbReference>
<accession>A0AAD9DMX4</accession>
<feature type="transmembrane region" description="Helical" evidence="10">
    <location>
        <begin position="34"/>
        <end position="55"/>
    </location>
</feature>
<dbReference type="GO" id="GO:0005198">
    <property type="term" value="F:structural molecule activity"/>
    <property type="evidence" value="ECO:0007669"/>
    <property type="project" value="InterPro"/>
</dbReference>
<keyword evidence="4" id="KW-0796">Tight junction</keyword>
<evidence type="ECO:0000256" key="1">
    <source>
        <dbReference type="ARBA" id="ARBA00004435"/>
    </source>
</evidence>
<comment type="subcellular location">
    <subcellularLocation>
        <location evidence="1">Cell junction</location>
        <location evidence="1">Tight junction</location>
    </subcellularLocation>
    <subcellularLocation>
        <location evidence="2">Cell membrane</location>
        <topology evidence="2">Multi-pass membrane protein</topology>
    </subcellularLocation>
</comment>
<evidence type="ECO:0000256" key="8">
    <source>
        <dbReference type="ARBA" id="ARBA00022989"/>
    </source>
</evidence>
<dbReference type="EMBL" id="JAROKS010000022">
    <property type="protein sequence ID" value="KAK1788610.1"/>
    <property type="molecule type" value="Genomic_DNA"/>
</dbReference>
<evidence type="ECO:0000256" key="5">
    <source>
        <dbReference type="ARBA" id="ARBA00022475"/>
    </source>
</evidence>
<keyword evidence="5" id="KW-1003">Cell membrane</keyword>